<reference evidence="13 14" key="1">
    <citation type="submission" date="2016-10" db="EMBL/GenBank/DDBJ databases">
        <authorList>
            <person name="de Groot N.N."/>
        </authorList>
    </citation>
    <scope>NUCLEOTIDE SEQUENCE [LARGE SCALE GENOMIC DNA]</scope>
    <source>
        <strain evidence="13 14">CPCC 202808</strain>
    </source>
</reference>
<feature type="transmembrane region" description="Helical" evidence="10">
    <location>
        <begin position="161"/>
        <end position="181"/>
    </location>
</feature>
<dbReference type="AlphaFoldDB" id="A0A1I2ZH47"/>
<reference evidence="12 15" key="2">
    <citation type="submission" date="2020-07" db="EMBL/GenBank/DDBJ databases">
        <title>Sequencing the genomes of 1000 actinobacteria strains.</title>
        <authorList>
            <person name="Klenk H.-P."/>
        </authorList>
    </citation>
    <scope>NUCLEOTIDE SEQUENCE [LARGE SCALE GENOMIC DNA]</scope>
    <source>
        <strain evidence="12 15">DSM 45117</strain>
    </source>
</reference>
<comment type="catalytic activity">
    <reaction evidence="1">
        <text>ATP + protein L-histidine = ADP + protein N-phospho-L-histidine.</text>
        <dbReference type="EC" id="2.7.13.3"/>
    </reaction>
</comment>
<dbReference type="PANTHER" id="PTHR24421">
    <property type="entry name" value="NITRATE/NITRITE SENSOR PROTEIN NARX-RELATED"/>
    <property type="match status" value="1"/>
</dbReference>
<evidence type="ECO:0000256" key="5">
    <source>
        <dbReference type="ARBA" id="ARBA00022741"/>
    </source>
</evidence>
<evidence type="ECO:0000256" key="10">
    <source>
        <dbReference type="SAM" id="Phobius"/>
    </source>
</evidence>
<evidence type="ECO:0000256" key="2">
    <source>
        <dbReference type="ARBA" id="ARBA00012438"/>
    </source>
</evidence>
<evidence type="ECO:0000313" key="13">
    <source>
        <dbReference type="EMBL" id="SFH36906.1"/>
    </source>
</evidence>
<evidence type="ECO:0000256" key="9">
    <source>
        <dbReference type="SAM" id="MobiDB-lite"/>
    </source>
</evidence>
<keyword evidence="10" id="KW-0472">Membrane</keyword>
<dbReference type="InterPro" id="IPR005467">
    <property type="entry name" value="His_kinase_dom"/>
</dbReference>
<dbReference type="Gene3D" id="3.30.565.10">
    <property type="entry name" value="Histidine kinase-like ATPase, C-terminal domain"/>
    <property type="match status" value="1"/>
</dbReference>
<keyword evidence="8" id="KW-0902">Two-component regulatory system</keyword>
<proteinExistence type="predicted"/>
<accession>A0A1I2ZH47</accession>
<dbReference type="InterPro" id="IPR011712">
    <property type="entry name" value="Sig_transdc_His_kin_sub3_dim/P"/>
</dbReference>
<dbReference type="InterPro" id="IPR003594">
    <property type="entry name" value="HATPase_dom"/>
</dbReference>
<dbReference type="CDD" id="cd16917">
    <property type="entry name" value="HATPase_UhpB-NarQ-NarX-like"/>
    <property type="match status" value="1"/>
</dbReference>
<dbReference type="PANTHER" id="PTHR24421:SF10">
    <property type="entry name" value="NITRATE_NITRITE SENSOR PROTEIN NARQ"/>
    <property type="match status" value="1"/>
</dbReference>
<dbReference type="EMBL" id="JACBZA010000001">
    <property type="protein sequence ID" value="NYH81980.1"/>
    <property type="molecule type" value="Genomic_DNA"/>
</dbReference>
<name>A0A1I2ZH47_9ACTN</name>
<evidence type="ECO:0000256" key="1">
    <source>
        <dbReference type="ARBA" id="ARBA00000085"/>
    </source>
</evidence>
<evidence type="ECO:0000256" key="3">
    <source>
        <dbReference type="ARBA" id="ARBA00022553"/>
    </source>
</evidence>
<dbReference type="SUPFAM" id="SSF55874">
    <property type="entry name" value="ATPase domain of HSP90 chaperone/DNA topoisomerase II/histidine kinase"/>
    <property type="match status" value="1"/>
</dbReference>
<evidence type="ECO:0000313" key="12">
    <source>
        <dbReference type="EMBL" id="NYH81980.1"/>
    </source>
</evidence>
<dbReference type="EMBL" id="FOOI01000016">
    <property type="protein sequence ID" value="SFH36906.1"/>
    <property type="molecule type" value="Genomic_DNA"/>
</dbReference>
<evidence type="ECO:0000313" key="14">
    <source>
        <dbReference type="Proteomes" id="UP000199052"/>
    </source>
</evidence>
<dbReference type="InterPro" id="IPR050482">
    <property type="entry name" value="Sensor_HK_TwoCompSys"/>
</dbReference>
<sequence>MSERETAGPDGDRAPCPARLPRWAGRWLPPVGRDVVLALAFVVGDTLLTLSHGSWWPQRPGTVAWVLLGVQVLVGASLVLRRRAPLAVLGAVTAFTVLVTVLVSAGATGGRPGPWTVWAPMAAVLVAYLPVAYPAIRRPGWVLVGLLTAVSARLWDPSAAVITIAVLRTALGPLLALYFGARHRLVSVLRERAERAEREKYLLAAQARADERARIAAEMHDVVTHRLSLMVLSAGAMRVRARDEETRRSAEELRAAGCQALDELRDLVGILRMTEDSGHPPVGDLATLVAESESVGIATELAQVGDPGRASPVVGRTAYRVVQEALTNVRKHAPGASVRVEVRYDTDRVHVRVANTAPAEPPDPALAASGSGTGLAGLRQRIELIRGTLSARPAPGGGFEVVADLPAYVPTAAPADNGAGKIAATPVTTPEATPENTPETTEAVR</sequence>
<keyword evidence="5" id="KW-0547">Nucleotide-binding</keyword>
<keyword evidence="4" id="KW-0808">Transferase</keyword>
<organism evidence="13 14">
    <name type="scientific">Actinopolymorpha cephalotaxi</name>
    <dbReference type="NCBI Taxonomy" id="504797"/>
    <lineage>
        <taxon>Bacteria</taxon>
        <taxon>Bacillati</taxon>
        <taxon>Actinomycetota</taxon>
        <taxon>Actinomycetes</taxon>
        <taxon>Propionibacteriales</taxon>
        <taxon>Actinopolymorphaceae</taxon>
        <taxon>Actinopolymorpha</taxon>
    </lineage>
</organism>
<evidence type="ECO:0000256" key="7">
    <source>
        <dbReference type="ARBA" id="ARBA00022840"/>
    </source>
</evidence>
<dbReference type="PROSITE" id="PS50109">
    <property type="entry name" value="HIS_KIN"/>
    <property type="match status" value="1"/>
</dbReference>
<dbReference type="SMART" id="SM00387">
    <property type="entry name" value="HATPase_c"/>
    <property type="match status" value="1"/>
</dbReference>
<feature type="transmembrane region" description="Helical" evidence="10">
    <location>
        <begin position="62"/>
        <end position="80"/>
    </location>
</feature>
<keyword evidence="7" id="KW-0067">ATP-binding</keyword>
<gene>
    <name evidence="12" type="ORF">FHR37_000831</name>
    <name evidence="13" type="ORF">SAMN05421678_11692</name>
</gene>
<dbReference type="GO" id="GO:0016020">
    <property type="term" value="C:membrane"/>
    <property type="evidence" value="ECO:0007669"/>
    <property type="project" value="InterPro"/>
</dbReference>
<feature type="transmembrane region" description="Helical" evidence="10">
    <location>
        <begin position="87"/>
        <end position="109"/>
    </location>
</feature>
<dbReference type="Gene3D" id="1.20.5.1930">
    <property type="match status" value="1"/>
</dbReference>
<keyword evidence="15" id="KW-1185">Reference proteome</keyword>
<dbReference type="GO" id="GO:0005524">
    <property type="term" value="F:ATP binding"/>
    <property type="evidence" value="ECO:0007669"/>
    <property type="project" value="UniProtKB-KW"/>
</dbReference>
<evidence type="ECO:0000256" key="6">
    <source>
        <dbReference type="ARBA" id="ARBA00022777"/>
    </source>
</evidence>
<keyword evidence="3" id="KW-0597">Phosphoprotein</keyword>
<dbReference type="GO" id="GO:0046983">
    <property type="term" value="F:protein dimerization activity"/>
    <property type="evidence" value="ECO:0007669"/>
    <property type="project" value="InterPro"/>
</dbReference>
<dbReference type="Pfam" id="PF07730">
    <property type="entry name" value="HisKA_3"/>
    <property type="match status" value="1"/>
</dbReference>
<protein>
    <recommendedName>
        <fullName evidence="2">histidine kinase</fullName>
        <ecNumber evidence="2">2.7.13.3</ecNumber>
    </recommendedName>
</protein>
<keyword evidence="10" id="KW-1133">Transmembrane helix</keyword>
<dbReference type="Proteomes" id="UP000199052">
    <property type="component" value="Unassembled WGS sequence"/>
</dbReference>
<dbReference type="InterPro" id="IPR036890">
    <property type="entry name" value="HATPase_C_sf"/>
</dbReference>
<feature type="region of interest" description="Disordered" evidence="9">
    <location>
        <begin position="416"/>
        <end position="445"/>
    </location>
</feature>
<dbReference type="GO" id="GO:0000155">
    <property type="term" value="F:phosphorelay sensor kinase activity"/>
    <property type="evidence" value="ECO:0007669"/>
    <property type="project" value="InterPro"/>
</dbReference>
<dbReference type="EC" id="2.7.13.3" evidence="2"/>
<dbReference type="Proteomes" id="UP000533017">
    <property type="component" value="Unassembled WGS sequence"/>
</dbReference>
<dbReference type="Pfam" id="PF02518">
    <property type="entry name" value="HATPase_c"/>
    <property type="match status" value="1"/>
</dbReference>
<feature type="domain" description="Histidine kinase" evidence="11">
    <location>
        <begin position="320"/>
        <end position="409"/>
    </location>
</feature>
<feature type="compositionally biased region" description="Low complexity" evidence="9">
    <location>
        <begin position="423"/>
        <end position="445"/>
    </location>
</feature>
<evidence type="ECO:0000259" key="11">
    <source>
        <dbReference type="PROSITE" id="PS50109"/>
    </source>
</evidence>
<feature type="transmembrane region" description="Helical" evidence="10">
    <location>
        <begin position="115"/>
        <end position="133"/>
    </location>
</feature>
<feature type="transmembrane region" description="Helical" evidence="10">
    <location>
        <begin position="35"/>
        <end position="56"/>
    </location>
</feature>
<keyword evidence="6 13" id="KW-0418">Kinase</keyword>
<dbReference type="STRING" id="504797.SAMN05421678_11692"/>
<keyword evidence="10" id="KW-0812">Transmembrane</keyword>
<dbReference type="RefSeq" id="WP_202818316.1">
    <property type="nucleotide sequence ID" value="NZ_FOOI01000016.1"/>
</dbReference>
<evidence type="ECO:0000313" key="15">
    <source>
        <dbReference type="Proteomes" id="UP000533017"/>
    </source>
</evidence>
<evidence type="ECO:0000256" key="4">
    <source>
        <dbReference type="ARBA" id="ARBA00022679"/>
    </source>
</evidence>
<evidence type="ECO:0000256" key="8">
    <source>
        <dbReference type="ARBA" id="ARBA00023012"/>
    </source>
</evidence>